<protein>
    <recommendedName>
        <fullName evidence="3">ABC transporter</fullName>
    </recommendedName>
</protein>
<proteinExistence type="predicted"/>
<dbReference type="Proteomes" id="UP000036449">
    <property type="component" value="Unassembled WGS sequence"/>
</dbReference>
<evidence type="ECO:0000313" key="1">
    <source>
        <dbReference type="EMBL" id="KMO44182.1"/>
    </source>
</evidence>
<dbReference type="InterPro" id="IPR039421">
    <property type="entry name" value="Type_1_exporter"/>
</dbReference>
<dbReference type="PANTHER" id="PTHR43394">
    <property type="entry name" value="ATP-DEPENDENT PERMEASE MDL1, MITOCHONDRIAL"/>
    <property type="match status" value="1"/>
</dbReference>
<dbReference type="Gene3D" id="3.40.50.300">
    <property type="entry name" value="P-loop containing nucleotide triphosphate hydrolases"/>
    <property type="match status" value="1"/>
</dbReference>
<name>A0A0J6TE59_9HYPH</name>
<gene>
    <name evidence="1" type="ORF">VQ03_04450</name>
</gene>
<dbReference type="PANTHER" id="PTHR43394:SF1">
    <property type="entry name" value="ATP-BINDING CASSETTE SUB-FAMILY B MEMBER 10, MITOCHONDRIAL"/>
    <property type="match status" value="1"/>
</dbReference>
<comment type="caution">
    <text evidence="1">The sequence shown here is derived from an EMBL/GenBank/DDBJ whole genome shotgun (WGS) entry which is preliminary data.</text>
</comment>
<evidence type="ECO:0008006" key="3">
    <source>
        <dbReference type="Google" id="ProtNLM"/>
    </source>
</evidence>
<accession>A0A0J6TE59</accession>
<dbReference type="InterPro" id="IPR027417">
    <property type="entry name" value="P-loop_NTPase"/>
</dbReference>
<reference evidence="1 2" key="1">
    <citation type="submission" date="2015-03" db="EMBL/GenBank/DDBJ databases">
        <title>Genome sequencing of Methylobacterium tarhaniae DSM 25844.</title>
        <authorList>
            <person name="Chaudhry V."/>
            <person name="Patil P.B."/>
        </authorList>
    </citation>
    <scope>NUCLEOTIDE SEQUENCE [LARGE SCALE GENOMIC DNA]</scope>
    <source>
        <strain evidence="1 2">DSM 25844</strain>
    </source>
</reference>
<dbReference type="SUPFAM" id="SSF52540">
    <property type="entry name" value="P-loop containing nucleoside triphosphate hydrolases"/>
    <property type="match status" value="1"/>
</dbReference>
<dbReference type="GO" id="GO:0015421">
    <property type="term" value="F:ABC-type oligopeptide transporter activity"/>
    <property type="evidence" value="ECO:0007669"/>
    <property type="project" value="TreeGrafter"/>
</dbReference>
<dbReference type="EMBL" id="LABZ01000025">
    <property type="protein sequence ID" value="KMO44182.1"/>
    <property type="molecule type" value="Genomic_DNA"/>
</dbReference>
<dbReference type="PATRIC" id="fig|1187852.3.peg.3572"/>
<organism evidence="1 2">
    <name type="scientific">Methylobacterium tarhaniae</name>
    <dbReference type="NCBI Taxonomy" id="1187852"/>
    <lineage>
        <taxon>Bacteria</taxon>
        <taxon>Pseudomonadati</taxon>
        <taxon>Pseudomonadota</taxon>
        <taxon>Alphaproteobacteria</taxon>
        <taxon>Hyphomicrobiales</taxon>
        <taxon>Methylobacteriaceae</taxon>
        <taxon>Methylobacterium</taxon>
    </lineage>
</organism>
<sequence>MAIQAAIVRLMRDHTVIAVAHRLSTLTTFDRILVVSEGRVVEDGTVADLRAADRLFSRMWQLQAEGLSADAVVDAA</sequence>
<dbReference type="RefSeq" id="WP_048449646.1">
    <property type="nucleotide sequence ID" value="NZ_LABZ01000025.1"/>
</dbReference>
<dbReference type="AlphaFoldDB" id="A0A0J6TE59"/>
<evidence type="ECO:0000313" key="2">
    <source>
        <dbReference type="Proteomes" id="UP000036449"/>
    </source>
</evidence>
<keyword evidence="2" id="KW-1185">Reference proteome</keyword>